<evidence type="ECO:0000313" key="6">
    <source>
        <dbReference type="EnsemblMetazoa" id="HelroP126817"/>
    </source>
</evidence>
<reference evidence="6" key="3">
    <citation type="submission" date="2015-06" db="UniProtKB">
        <authorList>
            <consortium name="EnsemblMetazoa"/>
        </authorList>
    </citation>
    <scope>IDENTIFICATION</scope>
</reference>
<dbReference type="EMBL" id="KB097496">
    <property type="protein sequence ID" value="ESN95910.1"/>
    <property type="molecule type" value="Genomic_DNA"/>
</dbReference>
<accession>T1EHB1</accession>
<dbReference type="InterPro" id="IPR044760">
    <property type="entry name" value="TRAPPC2L"/>
</dbReference>
<reference evidence="5 7" key="2">
    <citation type="journal article" date="2013" name="Nature">
        <title>Insights into bilaterian evolution from three spiralian genomes.</title>
        <authorList>
            <person name="Simakov O."/>
            <person name="Marletaz F."/>
            <person name="Cho S.J."/>
            <person name="Edsinger-Gonzales E."/>
            <person name="Havlak P."/>
            <person name="Hellsten U."/>
            <person name="Kuo D.H."/>
            <person name="Larsson T."/>
            <person name="Lv J."/>
            <person name="Arendt D."/>
            <person name="Savage R."/>
            <person name="Osoegawa K."/>
            <person name="de Jong P."/>
            <person name="Grimwood J."/>
            <person name="Chapman J.A."/>
            <person name="Shapiro H."/>
            <person name="Aerts A."/>
            <person name="Otillar R.P."/>
            <person name="Terry A.Y."/>
            <person name="Boore J.L."/>
            <person name="Grigoriev I.V."/>
            <person name="Lindberg D.R."/>
            <person name="Seaver E.C."/>
            <person name="Weisblat D.A."/>
            <person name="Putnam N.H."/>
            <person name="Rokhsar D.S."/>
        </authorList>
    </citation>
    <scope>NUCLEOTIDE SEQUENCE</scope>
</reference>
<dbReference type="EnsemblMetazoa" id="HelroT126817">
    <property type="protein sequence ID" value="HelroP126817"/>
    <property type="gene ID" value="HelroG126817"/>
</dbReference>
<keyword evidence="3" id="KW-0813">Transport</keyword>
<dbReference type="Gene3D" id="3.30.450.70">
    <property type="match status" value="1"/>
</dbReference>
<evidence type="ECO:0000313" key="7">
    <source>
        <dbReference type="Proteomes" id="UP000015101"/>
    </source>
</evidence>
<dbReference type="KEGG" id="hro:HELRODRAFT_126817"/>
<dbReference type="GO" id="GO:0005634">
    <property type="term" value="C:nucleus"/>
    <property type="evidence" value="ECO:0000318"/>
    <property type="project" value="GO_Central"/>
</dbReference>
<organism evidence="6 7">
    <name type="scientific">Helobdella robusta</name>
    <name type="common">Californian leech</name>
    <dbReference type="NCBI Taxonomy" id="6412"/>
    <lineage>
        <taxon>Eukaryota</taxon>
        <taxon>Metazoa</taxon>
        <taxon>Spiralia</taxon>
        <taxon>Lophotrochozoa</taxon>
        <taxon>Annelida</taxon>
        <taxon>Clitellata</taxon>
        <taxon>Hirudinea</taxon>
        <taxon>Rhynchobdellida</taxon>
        <taxon>Glossiphoniidae</taxon>
        <taxon>Helobdella</taxon>
    </lineage>
</organism>
<dbReference type="OrthoDB" id="10258445at2759"/>
<dbReference type="InterPro" id="IPR006722">
    <property type="entry name" value="Sedlin"/>
</dbReference>
<gene>
    <name evidence="6" type="primary">20195961</name>
    <name evidence="5" type="ORF">HELRODRAFT_126817</name>
</gene>
<dbReference type="SUPFAM" id="SSF64356">
    <property type="entry name" value="SNARE-like"/>
    <property type="match status" value="1"/>
</dbReference>
<dbReference type="GO" id="GO:0030008">
    <property type="term" value="C:TRAPP complex"/>
    <property type="evidence" value="ECO:0000318"/>
    <property type="project" value="GO_Central"/>
</dbReference>
<dbReference type="InterPro" id="IPR011012">
    <property type="entry name" value="Longin-like_dom_sf"/>
</dbReference>
<dbReference type="Pfam" id="PF04628">
    <property type="entry name" value="Sedlin_N"/>
    <property type="match status" value="1"/>
</dbReference>
<proteinExistence type="inferred from homology"/>
<dbReference type="AlphaFoldDB" id="T1EHB1"/>
<protein>
    <recommendedName>
        <fullName evidence="4">Trafficking protein particle complex subunit 2-like protein</fullName>
    </recommendedName>
</protein>
<reference evidence="7" key="1">
    <citation type="submission" date="2012-12" db="EMBL/GenBank/DDBJ databases">
        <authorList>
            <person name="Hellsten U."/>
            <person name="Grimwood J."/>
            <person name="Chapman J.A."/>
            <person name="Shapiro H."/>
            <person name="Aerts A."/>
            <person name="Otillar R.P."/>
            <person name="Terry A.Y."/>
            <person name="Boore J.L."/>
            <person name="Simakov O."/>
            <person name="Marletaz F."/>
            <person name="Cho S.-J."/>
            <person name="Edsinger-Gonzales E."/>
            <person name="Havlak P."/>
            <person name="Kuo D.-H."/>
            <person name="Larsson T."/>
            <person name="Lv J."/>
            <person name="Arendt D."/>
            <person name="Savage R."/>
            <person name="Osoegawa K."/>
            <person name="de Jong P."/>
            <person name="Lindberg D.R."/>
            <person name="Seaver E.C."/>
            <person name="Weisblat D.A."/>
            <person name="Putnam N.H."/>
            <person name="Grigoriev I.V."/>
            <person name="Rokhsar D.S."/>
        </authorList>
    </citation>
    <scope>NUCLEOTIDE SEQUENCE</scope>
</reference>
<dbReference type="InParanoid" id="T1EHB1"/>
<evidence type="ECO:0000256" key="2">
    <source>
        <dbReference type="ARBA" id="ARBA00006626"/>
    </source>
</evidence>
<dbReference type="GeneID" id="20195961"/>
<keyword evidence="3" id="KW-0931">ER-Golgi transport</keyword>
<evidence type="ECO:0000256" key="1">
    <source>
        <dbReference type="ARBA" id="ARBA00004556"/>
    </source>
</evidence>
<dbReference type="EMBL" id="AMQM01006566">
    <property type="status" value="NOT_ANNOTATED_CDS"/>
    <property type="molecule type" value="Genomic_DNA"/>
</dbReference>
<dbReference type="FunCoup" id="T1EHB1">
    <property type="interactions" value="1038"/>
</dbReference>
<dbReference type="OMA" id="FHYIVHC"/>
<dbReference type="GO" id="GO:0048471">
    <property type="term" value="C:perinuclear region of cytoplasm"/>
    <property type="evidence" value="ECO:0007669"/>
    <property type="project" value="UniProtKB-SubCell"/>
</dbReference>
<dbReference type="RefSeq" id="XP_009025951.1">
    <property type="nucleotide sequence ID" value="XM_009027703.1"/>
</dbReference>
<comment type="similarity">
    <text evidence="2">Belongs to the TRAPP small subunits family. Sedlin subfamily.</text>
</comment>
<comment type="subcellular location">
    <subcellularLocation>
        <location evidence="1">Cytoplasm</location>
        <location evidence="1">Perinuclear region</location>
    </subcellularLocation>
</comment>
<dbReference type="eggNOG" id="KOG3444">
    <property type="taxonomic scope" value="Eukaryota"/>
</dbReference>
<dbReference type="GO" id="GO:0006888">
    <property type="term" value="P:endoplasmic reticulum to Golgi vesicle-mediated transport"/>
    <property type="evidence" value="ECO:0000318"/>
    <property type="project" value="GO_Central"/>
</dbReference>
<dbReference type="CTD" id="20195961"/>
<dbReference type="STRING" id="6412.T1EHB1"/>
<dbReference type="CDD" id="cd14854">
    <property type="entry name" value="TRAPPC2L"/>
    <property type="match status" value="1"/>
</dbReference>
<sequence length="116" mass="13817">QNYPLYFKTIHEDDDLNFFYTVHTSLDVIEERMTVNVHKNTNEMREPYLGLLYPTEDYRVYGYVTNTKTKFLILVDSGNNNLRDNEIKMMFRQLHNAYVELMSNPFYTPGESITSK</sequence>
<dbReference type="PANTHER" id="PTHR12403">
    <property type="entry name" value="TRAFFICKING PROTEIN PARTICLE COMPLEX SUBUNIT 2"/>
    <property type="match status" value="1"/>
</dbReference>
<evidence type="ECO:0000256" key="3">
    <source>
        <dbReference type="ARBA" id="ARBA00022892"/>
    </source>
</evidence>
<keyword evidence="7" id="KW-1185">Reference proteome</keyword>
<name>T1EHB1_HELRO</name>
<evidence type="ECO:0000256" key="4">
    <source>
        <dbReference type="ARBA" id="ARBA00024408"/>
    </source>
</evidence>
<dbReference type="GO" id="GO:0005737">
    <property type="term" value="C:cytoplasm"/>
    <property type="evidence" value="ECO:0000318"/>
    <property type="project" value="GO_Central"/>
</dbReference>
<dbReference type="HOGENOM" id="CLU_085828_2_3_1"/>
<dbReference type="Proteomes" id="UP000015101">
    <property type="component" value="Unassembled WGS sequence"/>
</dbReference>
<evidence type="ECO:0000313" key="5">
    <source>
        <dbReference type="EMBL" id="ESN95910.1"/>
    </source>
</evidence>